<proteinExistence type="predicted"/>
<feature type="region of interest" description="Disordered" evidence="1">
    <location>
        <begin position="364"/>
        <end position="398"/>
    </location>
</feature>
<feature type="compositionally biased region" description="Polar residues" evidence="1">
    <location>
        <begin position="242"/>
        <end position="257"/>
    </location>
</feature>
<reference evidence="3" key="2">
    <citation type="submission" date="2015-01" db="EMBL/GenBank/DDBJ databases">
        <title>Evolutionary Origins and Diversification of the Mycorrhizal Mutualists.</title>
        <authorList>
            <consortium name="DOE Joint Genome Institute"/>
            <consortium name="Mycorrhizal Genomics Consortium"/>
            <person name="Kohler A."/>
            <person name="Kuo A."/>
            <person name="Nagy L.G."/>
            <person name="Floudas D."/>
            <person name="Copeland A."/>
            <person name="Barry K.W."/>
            <person name="Cichocki N."/>
            <person name="Veneault-Fourrey C."/>
            <person name="LaButti K."/>
            <person name="Lindquist E.A."/>
            <person name="Lipzen A."/>
            <person name="Lundell T."/>
            <person name="Morin E."/>
            <person name="Murat C."/>
            <person name="Riley R."/>
            <person name="Ohm R."/>
            <person name="Sun H."/>
            <person name="Tunlid A."/>
            <person name="Henrissat B."/>
            <person name="Grigoriev I.V."/>
            <person name="Hibbett D.S."/>
            <person name="Martin F."/>
        </authorList>
    </citation>
    <scope>NUCLEOTIDE SEQUENCE [LARGE SCALE GENOMIC DNA]</scope>
    <source>
        <strain evidence="3">MAFF 305830</strain>
    </source>
</reference>
<dbReference type="HOGENOM" id="CLU_644222_0_0_1"/>
<feature type="region of interest" description="Disordered" evidence="1">
    <location>
        <begin position="1"/>
        <end position="171"/>
    </location>
</feature>
<feature type="compositionally biased region" description="Polar residues" evidence="1">
    <location>
        <begin position="80"/>
        <end position="94"/>
    </location>
</feature>
<gene>
    <name evidence="2" type="ORF">M408DRAFT_269512</name>
</gene>
<feature type="compositionally biased region" description="Polar residues" evidence="1">
    <location>
        <begin position="103"/>
        <end position="114"/>
    </location>
</feature>
<organism evidence="2 3">
    <name type="scientific">Serendipita vermifera MAFF 305830</name>
    <dbReference type="NCBI Taxonomy" id="933852"/>
    <lineage>
        <taxon>Eukaryota</taxon>
        <taxon>Fungi</taxon>
        <taxon>Dikarya</taxon>
        <taxon>Basidiomycota</taxon>
        <taxon>Agaricomycotina</taxon>
        <taxon>Agaricomycetes</taxon>
        <taxon>Sebacinales</taxon>
        <taxon>Serendipitaceae</taxon>
        <taxon>Serendipita</taxon>
    </lineage>
</organism>
<feature type="region of interest" description="Disordered" evidence="1">
    <location>
        <begin position="241"/>
        <end position="261"/>
    </location>
</feature>
<feature type="compositionally biased region" description="Polar residues" evidence="1">
    <location>
        <begin position="53"/>
        <end position="72"/>
    </location>
</feature>
<keyword evidence="3" id="KW-1185">Reference proteome</keyword>
<feature type="compositionally biased region" description="Low complexity" evidence="1">
    <location>
        <begin position="151"/>
        <end position="165"/>
    </location>
</feature>
<feature type="compositionally biased region" description="Polar residues" evidence="1">
    <location>
        <begin position="364"/>
        <end position="380"/>
    </location>
</feature>
<name>A0A0C2X0A2_SERVB</name>
<dbReference type="Proteomes" id="UP000054097">
    <property type="component" value="Unassembled WGS sequence"/>
</dbReference>
<protein>
    <submittedName>
        <fullName evidence="2">Uncharacterized protein</fullName>
    </submittedName>
</protein>
<accession>A0A0C2X0A2</accession>
<feature type="compositionally biased region" description="Polar residues" evidence="1">
    <location>
        <begin position="389"/>
        <end position="398"/>
    </location>
</feature>
<dbReference type="EMBL" id="KN824345">
    <property type="protein sequence ID" value="KIM22972.1"/>
    <property type="molecule type" value="Genomic_DNA"/>
</dbReference>
<evidence type="ECO:0000313" key="3">
    <source>
        <dbReference type="Proteomes" id="UP000054097"/>
    </source>
</evidence>
<reference evidence="2 3" key="1">
    <citation type="submission" date="2014-04" db="EMBL/GenBank/DDBJ databases">
        <authorList>
            <consortium name="DOE Joint Genome Institute"/>
            <person name="Kuo A."/>
            <person name="Zuccaro A."/>
            <person name="Kohler A."/>
            <person name="Nagy L.G."/>
            <person name="Floudas D."/>
            <person name="Copeland A."/>
            <person name="Barry K.W."/>
            <person name="Cichocki N."/>
            <person name="Veneault-Fourrey C."/>
            <person name="LaButti K."/>
            <person name="Lindquist E.A."/>
            <person name="Lipzen A."/>
            <person name="Lundell T."/>
            <person name="Morin E."/>
            <person name="Murat C."/>
            <person name="Sun H."/>
            <person name="Tunlid A."/>
            <person name="Henrissat B."/>
            <person name="Grigoriev I.V."/>
            <person name="Hibbett D.S."/>
            <person name="Martin F."/>
            <person name="Nordberg H.P."/>
            <person name="Cantor M.N."/>
            <person name="Hua S.X."/>
        </authorList>
    </citation>
    <scope>NUCLEOTIDE SEQUENCE [LARGE SCALE GENOMIC DNA]</scope>
    <source>
        <strain evidence="2 3">MAFF 305830</strain>
    </source>
</reference>
<evidence type="ECO:0000256" key="1">
    <source>
        <dbReference type="SAM" id="MobiDB-lite"/>
    </source>
</evidence>
<feature type="region of interest" description="Disordered" evidence="1">
    <location>
        <begin position="286"/>
        <end position="313"/>
    </location>
</feature>
<evidence type="ECO:0000313" key="2">
    <source>
        <dbReference type="EMBL" id="KIM22972.1"/>
    </source>
</evidence>
<sequence>MATPPTLDRAYGSQDGPNARASSQPPSRRNSDVHHLDSGSANAPSGALEVPYQPQSAGWDTVDFSSGRNTSPGYPYTPSYRDSFTPYGSDSGVSWTGGREANGASSGTNGQQQLYDDPVDNHDVEYNPADFDGPGSQSDAPSPYFLDQDGSRSSSGMDSGLISGMGYNGNGDQIMNNQVNEHHQYSPRMRTFSSESHNSYNGGTPHARMNSLDVNSFSPRPISAGSPASSVGGLDIERPRSRASSIGSVNHQSTPSLTVGPMGDAFDKLGFDAVDSDIMWRNQQQQLNQQGVAKSPPQLLIPNEGPSSTLQIPSFGTQASLTAGLSTGGLGLSAPGINILPATPVSGGAGASNVPFDTVLKNLNHSRQNSGNADSSNLGMMQSHAAPVPTNSSFPHLR</sequence>
<dbReference type="OrthoDB" id="4748970at2759"/>
<dbReference type="AlphaFoldDB" id="A0A0C2X0A2"/>